<feature type="compositionally biased region" description="Polar residues" evidence="1">
    <location>
        <begin position="49"/>
        <end position="69"/>
    </location>
</feature>
<reference evidence="2 3" key="1">
    <citation type="journal article" date="2018" name="Nat. Genet.">
        <title>The Rosa genome provides new insights in the design of modern roses.</title>
        <authorList>
            <person name="Bendahmane M."/>
        </authorList>
    </citation>
    <scope>NUCLEOTIDE SEQUENCE [LARGE SCALE GENOMIC DNA]</scope>
    <source>
        <strain evidence="3">cv. Old Blush</strain>
    </source>
</reference>
<comment type="caution">
    <text evidence="2">The sequence shown here is derived from an EMBL/GenBank/DDBJ whole genome shotgun (WGS) entry which is preliminary data.</text>
</comment>
<evidence type="ECO:0000313" key="2">
    <source>
        <dbReference type="EMBL" id="PRQ29527.1"/>
    </source>
</evidence>
<proteinExistence type="predicted"/>
<feature type="region of interest" description="Disordered" evidence="1">
    <location>
        <begin position="49"/>
        <end position="94"/>
    </location>
</feature>
<protein>
    <submittedName>
        <fullName evidence="2">Uncharacterized protein</fullName>
    </submittedName>
</protein>
<sequence length="275" mass="29858">MAPWYMDPANTINRDKSHGSKGGNATRLKWRYPPIEAINVGEPRIVTSLQKCPNSPDSNGSKANRSKSPVFTMDGVTSLHKCPSNPGSKGGKAKRLKWTHLVQDYEGPSSPGTKVEEPRIVTPLQKRPSNPGIKGGVAKKLKWSHSALDYEGSSSPGTKTEGPNIGTSSLHKLRSNTGKCLVCSSVDDHPTSLCPYLDFLPDDAIVSSGCDLVCNFCSKSNGICKCWKEEGQCFLLKFCRFCSKSGEHWGYMCPRLDLCSSPVDFPGQTSSAQLC</sequence>
<dbReference type="AlphaFoldDB" id="A0A2P6Q5R2"/>
<evidence type="ECO:0000313" key="3">
    <source>
        <dbReference type="Proteomes" id="UP000238479"/>
    </source>
</evidence>
<gene>
    <name evidence="2" type="ORF">RchiOBHm_Chr5g0014841</name>
</gene>
<dbReference type="Gramene" id="PRQ29527">
    <property type="protein sequence ID" value="PRQ29527"/>
    <property type="gene ID" value="RchiOBHm_Chr5g0014841"/>
</dbReference>
<keyword evidence="3" id="KW-1185">Reference proteome</keyword>
<evidence type="ECO:0000256" key="1">
    <source>
        <dbReference type="SAM" id="MobiDB-lite"/>
    </source>
</evidence>
<feature type="region of interest" description="Disordered" evidence="1">
    <location>
        <begin position="1"/>
        <end position="27"/>
    </location>
</feature>
<organism evidence="2 3">
    <name type="scientific">Rosa chinensis</name>
    <name type="common">China rose</name>
    <dbReference type="NCBI Taxonomy" id="74649"/>
    <lineage>
        <taxon>Eukaryota</taxon>
        <taxon>Viridiplantae</taxon>
        <taxon>Streptophyta</taxon>
        <taxon>Embryophyta</taxon>
        <taxon>Tracheophyta</taxon>
        <taxon>Spermatophyta</taxon>
        <taxon>Magnoliopsida</taxon>
        <taxon>eudicotyledons</taxon>
        <taxon>Gunneridae</taxon>
        <taxon>Pentapetalae</taxon>
        <taxon>rosids</taxon>
        <taxon>fabids</taxon>
        <taxon>Rosales</taxon>
        <taxon>Rosaceae</taxon>
        <taxon>Rosoideae</taxon>
        <taxon>Rosoideae incertae sedis</taxon>
        <taxon>Rosa</taxon>
    </lineage>
</organism>
<accession>A0A2P6Q5R2</accession>
<name>A0A2P6Q5R2_ROSCH</name>
<dbReference type="Proteomes" id="UP000238479">
    <property type="component" value="Chromosome 5"/>
</dbReference>
<dbReference type="EMBL" id="PDCK01000043">
    <property type="protein sequence ID" value="PRQ29527.1"/>
    <property type="molecule type" value="Genomic_DNA"/>
</dbReference>